<dbReference type="Proteomes" id="UP001212097">
    <property type="component" value="Chromosome"/>
</dbReference>
<feature type="region of interest" description="Disordered" evidence="1">
    <location>
        <begin position="63"/>
        <end position="116"/>
    </location>
</feature>
<feature type="transmembrane region" description="Helical" evidence="2">
    <location>
        <begin position="38"/>
        <end position="55"/>
    </location>
</feature>
<feature type="compositionally biased region" description="Polar residues" evidence="1">
    <location>
        <begin position="282"/>
        <end position="291"/>
    </location>
</feature>
<keyword evidence="2" id="KW-0472">Membrane</keyword>
<dbReference type="EMBL" id="CP115668">
    <property type="protein sequence ID" value="WCC79945.1"/>
    <property type="molecule type" value="Genomic_DNA"/>
</dbReference>
<feature type="compositionally biased region" description="Polar residues" evidence="1">
    <location>
        <begin position="202"/>
        <end position="214"/>
    </location>
</feature>
<name>A0ABY7QY33_9ACTN</name>
<evidence type="ECO:0000256" key="2">
    <source>
        <dbReference type="SAM" id="Phobius"/>
    </source>
</evidence>
<accession>A0ABY7QY33</accession>
<gene>
    <name evidence="3" type="ORF">O6R08_10955</name>
</gene>
<organism evidence="3 4">
    <name type="scientific">Cutibacterium equinum</name>
    <dbReference type="NCBI Taxonomy" id="3016342"/>
    <lineage>
        <taxon>Bacteria</taxon>
        <taxon>Bacillati</taxon>
        <taxon>Actinomycetota</taxon>
        <taxon>Actinomycetes</taxon>
        <taxon>Propionibacteriales</taxon>
        <taxon>Propionibacteriaceae</taxon>
        <taxon>Cutibacterium</taxon>
    </lineage>
</organism>
<feature type="compositionally biased region" description="Polar residues" evidence="1">
    <location>
        <begin position="155"/>
        <end position="167"/>
    </location>
</feature>
<keyword evidence="2" id="KW-1133">Transmembrane helix</keyword>
<evidence type="ECO:0000313" key="3">
    <source>
        <dbReference type="EMBL" id="WCC79945.1"/>
    </source>
</evidence>
<evidence type="ECO:0000313" key="4">
    <source>
        <dbReference type="Proteomes" id="UP001212097"/>
    </source>
</evidence>
<reference evidence="3 4" key="1">
    <citation type="submission" date="2023-06" db="EMBL/GenBank/DDBJ databases">
        <title>The Gram-positive Non-spore-bearing Anaerobic Bacilli of Human Feces.</title>
        <authorList>
            <person name="Eggerth A.H."/>
        </authorList>
    </citation>
    <scope>NUCLEOTIDE SEQUENCE [LARGE SCALE GENOMIC DNA]</scope>
    <source>
        <strain evidence="3 4">CBA3108</strain>
    </source>
</reference>
<feature type="region of interest" description="Disordered" evidence="1">
    <location>
        <begin position="132"/>
        <end position="244"/>
    </location>
</feature>
<keyword evidence="2" id="KW-0812">Transmembrane</keyword>
<keyword evidence="4" id="KW-1185">Reference proteome</keyword>
<proteinExistence type="predicted"/>
<dbReference type="RefSeq" id="WP_271418129.1">
    <property type="nucleotide sequence ID" value="NZ_CP115668.1"/>
</dbReference>
<feature type="compositionally biased region" description="Basic and acidic residues" evidence="1">
    <location>
        <begin position="137"/>
        <end position="150"/>
    </location>
</feature>
<feature type="compositionally biased region" description="Polar residues" evidence="1">
    <location>
        <begin position="100"/>
        <end position="109"/>
    </location>
</feature>
<feature type="compositionally biased region" description="Polar residues" evidence="1">
    <location>
        <begin position="225"/>
        <end position="241"/>
    </location>
</feature>
<feature type="region of interest" description="Disordered" evidence="1">
    <location>
        <begin position="265"/>
        <end position="291"/>
    </location>
</feature>
<sequence length="291" mass="30929">MATGSEGTPGKGSSSSKYSSVIAVFIILFFIMKKDGAFNAIFGLALFGIVVMWIVQAQKDKKKQRPTGWDYGHESDTDDHERPILSPDSSEQKDAIEQRPSPSAQTADTLSDLSDDRSLSDHFSALTAALSGNFDGSEEHGESVHPDHTRAMPALTNSQPSAPTTSDPDQDVPKSVGTYGYEPLPSDIAAPRFDAEGLPVPETSSTPLVQTSQPSAPPMTPAIQRKSSSATGTKPPSSSSRAKIVGDHRFGDILCGSAAISLTHESSTMRPHDASENYGSGLWTSSLFSQD</sequence>
<feature type="compositionally biased region" description="Basic and acidic residues" evidence="1">
    <location>
        <begin position="71"/>
        <end position="83"/>
    </location>
</feature>
<feature type="transmembrane region" description="Helical" evidence="2">
    <location>
        <begin position="15"/>
        <end position="32"/>
    </location>
</feature>
<evidence type="ECO:0000256" key="1">
    <source>
        <dbReference type="SAM" id="MobiDB-lite"/>
    </source>
</evidence>
<protein>
    <submittedName>
        <fullName evidence="3">Uncharacterized protein</fullName>
    </submittedName>
</protein>